<reference evidence="2 3" key="1">
    <citation type="submission" date="2015-12" db="EMBL/GenBank/DDBJ databases">
        <title>The genome of Folsomia candida.</title>
        <authorList>
            <person name="Faddeeva A."/>
            <person name="Derks M.F."/>
            <person name="Anvar Y."/>
            <person name="Smit S."/>
            <person name="Van Straalen N."/>
            <person name="Roelofs D."/>
        </authorList>
    </citation>
    <scope>NUCLEOTIDE SEQUENCE [LARGE SCALE GENOMIC DNA]</scope>
    <source>
        <strain evidence="2 3">VU population</strain>
        <tissue evidence="2">Whole body</tissue>
    </source>
</reference>
<comment type="caution">
    <text evidence="2">The sequence shown here is derived from an EMBL/GenBank/DDBJ whole genome shotgun (WGS) entry which is preliminary data.</text>
</comment>
<dbReference type="EMBL" id="LNIX01000004">
    <property type="protein sequence ID" value="OXA56374.1"/>
    <property type="molecule type" value="Genomic_DNA"/>
</dbReference>
<dbReference type="Proteomes" id="UP000198287">
    <property type="component" value="Unassembled WGS sequence"/>
</dbReference>
<feature type="region of interest" description="Disordered" evidence="1">
    <location>
        <begin position="1"/>
        <end position="29"/>
    </location>
</feature>
<feature type="compositionally biased region" description="Polar residues" evidence="1">
    <location>
        <begin position="14"/>
        <end position="29"/>
    </location>
</feature>
<accession>A0A226EH30</accession>
<proteinExistence type="predicted"/>
<evidence type="ECO:0000256" key="1">
    <source>
        <dbReference type="SAM" id="MobiDB-lite"/>
    </source>
</evidence>
<evidence type="ECO:0000313" key="2">
    <source>
        <dbReference type="EMBL" id="OXA56374.1"/>
    </source>
</evidence>
<dbReference type="AlphaFoldDB" id="A0A226EH30"/>
<keyword evidence="3" id="KW-1185">Reference proteome</keyword>
<name>A0A226EH30_FOLCA</name>
<sequence length="146" mass="16458">MEIVAGGSCFRNVHQPTSPTHPSANSKGQTSHLDIFHLQEERETSYFPMVYAIITPILAVYQLSPLVKHIPDPGTRKSYLLYTFVRYAVCEGIQKWLDLEGRRTEEVEALRSVSVAKWQAKQSPEEPIIQFASDSQPSNSIRVKGV</sequence>
<protein>
    <submittedName>
        <fullName evidence="2">Uncharacterized protein</fullName>
    </submittedName>
</protein>
<gene>
    <name evidence="2" type="ORF">Fcan01_09438</name>
</gene>
<organism evidence="2 3">
    <name type="scientific">Folsomia candida</name>
    <name type="common">Springtail</name>
    <dbReference type="NCBI Taxonomy" id="158441"/>
    <lineage>
        <taxon>Eukaryota</taxon>
        <taxon>Metazoa</taxon>
        <taxon>Ecdysozoa</taxon>
        <taxon>Arthropoda</taxon>
        <taxon>Hexapoda</taxon>
        <taxon>Collembola</taxon>
        <taxon>Entomobryomorpha</taxon>
        <taxon>Isotomoidea</taxon>
        <taxon>Isotomidae</taxon>
        <taxon>Proisotominae</taxon>
        <taxon>Folsomia</taxon>
    </lineage>
</organism>
<evidence type="ECO:0000313" key="3">
    <source>
        <dbReference type="Proteomes" id="UP000198287"/>
    </source>
</evidence>